<accession>A0A1N7R804</accession>
<keyword evidence="2" id="KW-1185">Reference proteome</keyword>
<proteinExistence type="predicted"/>
<dbReference type="AlphaFoldDB" id="A0A1N7R804"/>
<dbReference type="STRING" id="477680.SAMN05421788_110123"/>
<reference evidence="2" key="1">
    <citation type="submission" date="2017-01" db="EMBL/GenBank/DDBJ databases">
        <authorList>
            <person name="Varghese N."/>
            <person name="Submissions S."/>
        </authorList>
    </citation>
    <scope>NUCLEOTIDE SEQUENCE [LARGE SCALE GENOMIC DNA]</scope>
    <source>
        <strain evidence="2">DSM 21054</strain>
    </source>
</reference>
<dbReference type="EMBL" id="FTOR01000010">
    <property type="protein sequence ID" value="SIT31278.1"/>
    <property type="molecule type" value="Genomic_DNA"/>
</dbReference>
<evidence type="ECO:0000313" key="2">
    <source>
        <dbReference type="Proteomes" id="UP000186917"/>
    </source>
</evidence>
<evidence type="ECO:0000313" key="1">
    <source>
        <dbReference type="EMBL" id="SIT31278.1"/>
    </source>
</evidence>
<sequence>MRQTKFQLKDIQGMLSRDEMRKIMGGDDGAGGCLKSGSQCDQQDSKCCKGLICSGCSDTGYECSKASVVICD</sequence>
<protein>
    <submittedName>
        <fullName evidence="1">Uncharacterized protein</fullName>
    </submittedName>
</protein>
<gene>
    <name evidence="1" type="ORF">SAMN05421788_110123</name>
</gene>
<name>A0A1N7R804_9BACT</name>
<dbReference type="Proteomes" id="UP000186917">
    <property type="component" value="Unassembled WGS sequence"/>
</dbReference>
<organism evidence="1 2">
    <name type="scientific">Filimonas lacunae</name>
    <dbReference type="NCBI Taxonomy" id="477680"/>
    <lineage>
        <taxon>Bacteria</taxon>
        <taxon>Pseudomonadati</taxon>
        <taxon>Bacteroidota</taxon>
        <taxon>Chitinophagia</taxon>
        <taxon>Chitinophagales</taxon>
        <taxon>Chitinophagaceae</taxon>
        <taxon>Filimonas</taxon>
    </lineage>
</organism>
<dbReference type="RefSeq" id="WP_076381707.1">
    <property type="nucleotide sequence ID" value="NZ_AP017422.1"/>
</dbReference>